<dbReference type="Proteomes" id="UP001488805">
    <property type="component" value="Unassembled WGS sequence"/>
</dbReference>
<protein>
    <submittedName>
        <fullName evidence="2">Uncharacterized protein</fullName>
    </submittedName>
</protein>
<evidence type="ECO:0000256" key="1">
    <source>
        <dbReference type="SAM" id="MobiDB-lite"/>
    </source>
</evidence>
<reference evidence="2 3" key="1">
    <citation type="journal article" date="2024" name="Genome Biol. Evol.">
        <title>Chromosome-level genome assembly of the viviparous eelpout Zoarces viviparus.</title>
        <authorList>
            <person name="Fuhrmann N."/>
            <person name="Brasseur M.V."/>
            <person name="Bakowski C.E."/>
            <person name="Podsiadlowski L."/>
            <person name="Prost S."/>
            <person name="Krehenwinkel H."/>
            <person name="Mayer C."/>
        </authorList>
    </citation>
    <scope>NUCLEOTIDE SEQUENCE [LARGE SCALE GENOMIC DNA]</scope>
    <source>
        <strain evidence="2">NO-MEL_2022_Ind0_liver</strain>
    </source>
</reference>
<proteinExistence type="predicted"/>
<name>A0AAW1E0J3_ZOAVI</name>
<evidence type="ECO:0000313" key="3">
    <source>
        <dbReference type="Proteomes" id="UP001488805"/>
    </source>
</evidence>
<organism evidence="2 3">
    <name type="scientific">Zoarces viviparus</name>
    <name type="common">Viviparous eelpout</name>
    <name type="synonym">Blennius viviparus</name>
    <dbReference type="NCBI Taxonomy" id="48416"/>
    <lineage>
        <taxon>Eukaryota</taxon>
        <taxon>Metazoa</taxon>
        <taxon>Chordata</taxon>
        <taxon>Craniata</taxon>
        <taxon>Vertebrata</taxon>
        <taxon>Euteleostomi</taxon>
        <taxon>Actinopterygii</taxon>
        <taxon>Neopterygii</taxon>
        <taxon>Teleostei</taxon>
        <taxon>Neoteleostei</taxon>
        <taxon>Acanthomorphata</taxon>
        <taxon>Eupercaria</taxon>
        <taxon>Perciformes</taxon>
        <taxon>Cottioidei</taxon>
        <taxon>Zoarcales</taxon>
        <taxon>Zoarcidae</taxon>
        <taxon>Zoarcinae</taxon>
        <taxon>Zoarces</taxon>
    </lineage>
</organism>
<evidence type="ECO:0000313" key="2">
    <source>
        <dbReference type="EMBL" id="KAK9515693.1"/>
    </source>
</evidence>
<accession>A0AAW1E0J3</accession>
<sequence>MWQSCGEGASRVNQCGGRGRQESEMMAGTKTEEEEEEEEEEEIWRKKASHRRGGTEAVLIQCISRRMYRIFVTKKA</sequence>
<dbReference type="EMBL" id="JBCEZU010000586">
    <property type="protein sequence ID" value="KAK9515693.1"/>
    <property type="molecule type" value="Genomic_DNA"/>
</dbReference>
<comment type="caution">
    <text evidence="2">The sequence shown here is derived from an EMBL/GenBank/DDBJ whole genome shotgun (WGS) entry which is preliminary data.</text>
</comment>
<feature type="region of interest" description="Disordered" evidence="1">
    <location>
        <begin position="1"/>
        <end position="50"/>
    </location>
</feature>
<gene>
    <name evidence="2" type="ORF">VZT92_026320</name>
</gene>
<keyword evidence="3" id="KW-1185">Reference proteome</keyword>
<dbReference type="AlphaFoldDB" id="A0AAW1E0J3"/>
<feature type="compositionally biased region" description="Acidic residues" evidence="1">
    <location>
        <begin position="32"/>
        <end position="42"/>
    </location>
</feature>